<feature type="domain" description="Cas10/Cmr2 second palm" evidence="4">
    <location>
        <begin position="699"/>
        <end position="881"/>
    </location>
</feature>
<dbReference type="InterPro" id="IPR038242">
    <property type="entry name" value="Cmr2_N"/>
</dbReference>
<dbReference type="Pfam" id="PF22335">
    <property type="entry name" value="Cas10-Cmr2_palm2"/>
    <property type="match status" value="1"/>
</dbReference>
<dbReference type="Proteomes" id="UP000664844">
    <property type="component" value="Unassembled WGS sequence"/>
</dbReference>
<dbReference type="PROSITE" id="PS51257">
    <property type="entry name" value="PROKAR_LIPOPROTEIN"/>
    <property type="match status" value="1"/>
</dbReference>
<gene>
    <name evidence="5" type="primary">cas10</name>
    <name evidence="5" type="ORF">J0895_07360</name>
</gene>
<name>A0ABS3FPA9_9CYAN</name>
<dbReference type="InterPro" id="IPR013407">
    <property type="entry name" value="CRISPR-assoc_prot_Cmr2"/>
</dbReference>
<protein>
    <submittedName>
        <fullName evidence="5">Type III-B CRISPR-associated protein Cas10/Cmr2</fullName>
    </submittedName>
</protein>
<dbReference type="Pfam" id="PF12469">
    <property type="entry name" value="Cmr2_N"/>
    <property type="match status" value="1"/>
</dbReference>
<dbReference type="RefSeq" id="WP_207087459.1">
    <property type="nucleotide sequence ID" value="NZ_JAFLQW010000203.1"/>
</dbReference>
<evidence type="ECO:0000256" key="1">
    <source>
        <dbReference type="ARBA" id="ARBA00022741"/>
    </source>
</evidence>
<evidence type="ECO:0000256" key="2">
    <source>
        <dbReference type="ARBA" id="ARBA00023118"/>
    </source>
</evidence>
<evidence type="ECO:0000259" key="4">
    <source>
        <dbReference type="Pfam" id="PF22335"/>
    </source>
</evidence>
<reference evidence="5 6" key="1">
    <citation type="submission" date="2021-03" db="EMBL/GenBank/DDBJ databases">
        <title>Metabolic Capacity of the Antarctic Cyanobacterium Phormidium pseudopriestleyi that Sustains Oxygenic Photosynthesis in the Presence of Hydrogen Sulfide.</title>
        <authorList>
            <person name="Lumian J.E."/>
            <person name="Jungblut A.D."/>
            <person name="Dillon M.L."/>
            <person name="Hawes I."/>
            <person name="Doran P.T."/>
            <person name="Mackey T.J."/>
            <person name="Dick G.J."/>
            <person name="Grettenberger C.L."/>
            <person name="Sumner D.Y."/>
        </authorList>
    </citation>
    <scope>NUCLEOTIDE SEQUENCE [LARGE SCALE GENOMIC DNA]</scope>
    <source>
        <strain evidence="5 6">FRX01</strain>
    </source>
</reference>
<dbReference type="InterPro" id="IPR054767">
    <property type="entry name" value="Cas10-Cmr2_palm2"/>
</dbReference>
<dbReference type="NCBIfam" id="TIGR02577">
    <property type="entry name" value="cas_TM1794_Cmr2"/>
    <property type="match status" value="1"/>
</dbReference>
<evidence type="ECO:0000259" key="3">
    <source>
        <dbReference type="Pfam" id="PF12469"/>
    </source>
</evidence>
<keyword evidence="2" id="KW-0051">Antiviral defense</keyword>
<dbReference type="InterPro" id="IPR043128">
    <property type="entry name" value="Rev_trsase/Diguanyl_cyclase"/>
</dbReference>
<feature type="domain" description="CRISPR-associated protein Cmr2 N-terminal" evidence="3">
    <location>
        <begin position="171"/>
        <end position="304"/>
    </location>
</feature>
<comment type="caution">
    <text evidence="5">The sequence shown here is derived from an EMBL/GenBank/DDBJ whole genome shotgun (WGS) entry which is preliminary data.</text>
</comment>
<evidence type="ECO:0000313" key="6">
    <source>
        <dbReference type="Proteomes" id="UP000664844"/>
    </source>
</evidence>
<evidence type="ECO:0000313" key="5">
    <source>
        <dbReference type="EMBL" id="MBO0348920.1"/>
    </source>
</evidence>
<keyword evidence="1" id="KW-0547">Nucleotide-binding</keyword>
<sequence>MNFYYHRKLYALLYQLGLFPGGQGCEAVDCLRPHAEDLRNWWHNQGTIIENVAKASDRVTLGPLASNSPVSQVSHLISGQRQKVGGEPGLPADLITRLNRVAGTDARKAFWWLWRFYPEFLLAQQTDALLFPADRLIPDCPKHSYYSTVSAIAGAIPPDSPETDPDKHPYLLLFTFSPIQEFIKSSRKFLDFWAGSYLLHYLSARLCWFIARIYGPDAVITPSLWSQEIIDALLIKQYPEFTTTLADFQDGSDPVTRFKDKTSTSLSTAGFPNVITAIVPGKQAAENLGNHLSKHLKTLWRRIAYRVQNEIRSSTIDYLNNLASQTDLYNLCRKLAEAEGLVYNPENNPNQQELERWKRQSLWEWKHLWNAQIYHSWEPYWTAVPLGNPVNPLEIYSPVRTNFNSDWIKAQEGVAPSRPDQPTPMLVENNLYEFLNVGTWWGNVQSRLAQGIQAFKNTRVWQISPAPGERSTLSGQLSALHPSLNYQINQNRQSQVSDYREGAGVPSGSMQLFWELMSLVYPGLFNGSEKLNALELTKRMAWVYGGVAKSLGIDLQLNRSGGRKDIDYEGLILFPNLSSIAAARFAEEYPGKLQEYWNALRKLLKEKSPIITSKELHQFAVKTRRPFQIQNADVKLKTLPKSGNGYNGVMFSSKWLADDMGLKESKTDSSAKVIALRQAVSQAHQKCHFGDSSPADWWAIVAADGDNMGKYVSGRKLELYNQYIDREAIASEPPAEFSELLETRKRMGPATHIGLNRALLDFSNRIVPYLTEKRFCGKVVYSGGDDVLAVLPLADVLQFLRSLRAAWSGAEDPGGDFDSRGGYWHPRQPRSPGLPNRPLFTMGQTATLSAGIVIAHKSVPLPTVLESLWSAEEDRAKKMQGTSEIPPKIPAKDGLCFRVIYGSGNVLEACMKGQFLEQPWWDLICSATAADELSPVLYRLAEQLPIHSCITPNSQLISKAAKVIVNSRDKQLEHDQLEALEDWLNAWEKWAYAVETQWQQKIQSKPETPKPIGFTMQDLASLLRFSAFWLDKTAH</sequence>
<dbReference type="Gene3D" id="3.30.70.2220">
    <property type="entry name" value="CRISPR-Cas system, Cmr2 subunit, D1 domain, cysteine cluster"/>
    <property type="match status" value="1"/>
</dbReference>
<proteinExistence type="predicted"/>
<keyword evidence="6" id="KW-1185">Reference proteome</keyword>
<dbReference type="Gene3D" id="3.30.70.270">
    <property type="match status" value="1"/>
</dbReference>
<dbReference type="EMBL" id="JAFLQW010000203">
    <property type="protein sequence ID" value="MBO0348920.1"/>
    <property type="molecule type" value="Genomic_DNA"/>
</dbReference>
<dbReference type="InterPro" id="IPR024615">
    <property type="entry name" value="CRISPR-assoc_Cmr2_N"/>
</dbReference>
<accession>A0ABS3FPA9</accession>
<organism evidence="5 6">
    <name type="scientific">Phormidium pseudopriestleyi FRX01</name>
    <dbReference type="NCBI Taxonomy" id="1759528"/>
    <lineage>
        <taxon>Bacteria</taxon>
        <taxon>Bacillati</taxon>
        <taxon>Cyanobacteriota</taxon>
        <taxon>Cyanophyceae</taxon>
        <taxon>Oscillatoriophycideae</taxon>
        <taxon>Oscillatoriales</taxon>
        <taxon>Oscillatoriaceae</taxon>
        <taxon>Phormidium</taxon>
    </lineage>
</organism>